<dbReference type="InterPro" id="IPR023095">
    <property type="entry name" value="Ade_MeTrfase_dom_2"/>
</dbReference>
<keyword evidence="3 7" id="KW-0489">Methyltransferase</keyword>
<sequence>MLKPLVKYQGGKSRELKTITKMMPKEFNRVVEPFCGGAAVSFHIGKPAVLCDTNWEIINLYRSIVDNQGLRRLTMRADELRKMGHDELEELFYDARNDINQPFDPEYQTYWSRAIAYITVRQLCFSGMERYNANGEFNVPFGHYKKFACNLTYKNSGQYWDMLRQSTILHGDFELALDRAEADDFVFIDPPYLERLGYHSGDGGDDVHSRLAEKLKNAPYKWMIVHSDHEFYREAYKDFHIMTKDFQYAQRFGKDKDHSSAKVQHLYITNYPVDELAHPTVTAHLDAV</sequence>
<dbReference type="RefSeq" id="YP_009324202.1">
    <property type="nucleotide sequence ID" value="NC_031935.1"/>
</dbReference>
<evidence type="ECO:0000313" key="7">
    <source>
        <dbReference type="EMBL" id="AOV61734.1"/>
    </source>
</evidence>
<dbReference type="OrthoDB" id="8399at10239"/>
<dbReference type="GO" id="GO:0043565">
    <property type="term" value="F:sequence-specific DNA binding"/>
    <property type="evidence" value="ECO:0007669"/>
    <property type="project" value="TreeGrafter"/>
</dbReference>
<evidence type="ECO:0000256" key="3">
    <source>
        <dbReference type="ARBA" id="ARBA00022603"/>
    </source>
</evidence>
<dbReference type="KEGG" id="vg:30309112"/>
<protein>
    <recommendedName>
        <fullName evidence="2">site-specific DNA-methyltransferase (adenine-specific)</fullName>
        <ecNumber evidence="2">2.1.1.72</ecNumber>
    </recommendedName>
</protein>
<evidence type="ECO:0000313" key="8">
    <source>
        <dbReference type="Proteomes" id="UP000202081"/>
    </source>
</evidence>
<keyword evidence="4" id="KW-0808">Transferase</keyword>
<keyword evidence="8" id="KW-1185">Reference proteome</keyword>
<dbReference type="PANTHER" id="PTHR30481">
    <property type="entry name" value="DNA ADENINE METHYLASE"/>
    <property type="match status" value="1"/>
</dbReference>
<name>A0A1D8KT67_9CAUD</name>
<comment type="similarity">
    <text evidence="1">Belongs to the N(4)/N(6)-methyltransferase family.</text>
</comment>
<dbReference type="GeneID" id="30309112"/>
<keyword evidence="5" id="KW-0949">S-adenosyl-L-methionine</keyword>
<dbReference type="Gene3D" id="1.10.1020.10">
    <property type="entry name" value="Adenine-specific Methyltransferase, Domain 2"/>
    <property type="match status" value="1"/>
</dbReference>
<dbReference type="GO" id="GO:0009007">
    <property type="term" value="F:site-specific DNA-methyltransferase (adenine-specific) activity"/>
    <property type="evidence" value="ECO:0007669"/>
    <property type="project" value="UniProtKB-EC"/>
</dbReference>
<evidence type="ECO:0000256" key="1">
    <source>
        <dbReference type="ARBA" id="ARBA00006594"/>
    </source>
</evidence>
<dbReference type="NCBIfam" id="TIGR00571">
    <property type="entry name" value="dam"/>
    <property type="match status" value="1"/>
</dbReference>
<dbReference type="Proteomes" id="UP000202081">
    <property type="component" value="Segment"/>
</dbReference>
<dbReference type="Pfam" id="PF02086">
    <property type="entry name" value="MethyltransfD12"/>
    <property type="match status" value="1"/>
</dbReference>
<comment type="catalytic activity">
    <reaction evidence="6">
        <text>a 2'-deoxyadenosine in DNA + S-adenosyl-L-methionine = an N(6)-methyl-2'-deoxyadenosine in DNA + S-adenosyl-L-homocysteine + H(+)</text>
        <dbReference type="Rhea" id="RHEA:15197"/>
        <dbReference type="Rhea" id="RHEA-COMP:12418"/>
        <dbReference type="Rhea" id="RHEA-COMP:12419"/>
        <dbReference type="ChEBI" id="CHEBI:15378"/>
        <dbReference type="ChEBI" id="CHEBI:57856"/>
        <dbReference type="ChEBI" id="CHEBI:59789"/>
        <dbReference type="ChEBI" id="CHEBI:90615"/>
        <dbReference type="ChEBI" id="CHEBI:90616"/>
        <dbReference type="EC" id="2.1.1.72"/>
    </reaction>
</comment>
<dbReference type="PRINTS" id="PR00505">
    <property type="entry name" value="D12N6MTFRASE"/>
</dbReference>
<dbReference type="EMBL" id="KU686211">
    <property type="protein sequence ID" value="AOV61734.1"/>
    <property type="molecule type" value="Genomic_DNA"/>
</dbReference>
<accession>A0A1D8KT67</accession>
<dbReference type="Gene3D" id="3.40.50.150">
    <property type="entry name" value="Vaccinia Virus protein VP39"/>
    <property type="match status" value="1"/>
</dbReference>
<evidence type="ECO:0000256" key="2">
    <source>
        <dbReference type="ARBA" id="ARBA00011900"/>
    </source>
</evidence>
<evidence type="ECO:0000256" key="5">
    <source>
        <dbReference type="ARBA" id="ARBA00022691"/>
    </source>
</evidence>
<dbReference type="SUPFAM" id="SSF53335">
    <property type="entry name" value="S-adenosyl-L-methionine-dependent methyltransferases"/>
    <property type="match status" value="1"/>
</dbReference>
<dbReference type="GO" id="GO:0032259">
    <property type="term" value="P:methylation"/>
    <property type="evidence" value="ECO:0007669"/>
    <property type="project" value="UniProtKB-KW"/>
</dbReference>
<dbReference type="GO" id="GO:0009307">
    <property type="term" value="P:DNA restriction-modification system"/>
    <property type="evidence" value="ECO:0007669"/>
    <property type="project" value="InterPro"/>
</dbReference>
<proteinExistence type="inferred from homology"/>
<dbReference type="InterPro" id="IPR002052">
    <property type="entry name" value="DNA_methylase_N6_adenine_CS"/>
</dbReference>
<dbReference type="EC" id="2.1.1.72" evidence="2"/>
<evidence type="ECO:0000256" key="4">
    <source>
        <dbReference type="ARBA" id="ARBA00022679"/>
    </source>
</evidence>
<reference evidence="7 8" key="1">
    <citation type="journal article" date="2016" name="Virology">
        <title>The genomic content and context of auxiliary metabolic genes in marine cyanomyoviruses.</title>
        <authorList>
            <person name="Crummett L.T."/>
            <person name="Puxty R.J."/>
            <person name="Weihe C."/>
            <person name="Marston M.F."/>
            <person name="Martiny J.B."/>
        </authorList>
    </citation>
    <scope>NUCLEOTIDE SEQUENCE [LARGE SCALE GENOMIC DNA]</scope>
    <source>
        <strain evidence="7">0810PA29</strain>
    </source>
</reference>
<dbReference type="InterPro" id="IPR012327">
    <property type="entry name" value="MeTrfase_D12"/>
</dbReference>
<dbReference type="PIRSF" id="PIRSF000398">
    <property type="entry name" value="M_m6A_EcoRV"/>
    <property type="match status" value="1"/>
</dbReference>
<organism evidence="7 8">
    <name type="scientific">Synechococcus phage S-WAM2</name>
    <dbReference type="NCBI Taxonomy" id="1815522"/>
    <lineage>
        <taxon>Viruses</taxon>
        <taxon>Duplodnaviria</taxon>
        <taxon>Heunggongvirae</taxon>
        <taxon>Uroviricota</taxon>
        <taxon>Caudoviricetes</taxon>
        <taxon>Pantevenvirales</taxon>
        <taxon>Kyanoviridae</taxon>
        <taxon>Cymopoleiavirus</taxon>
        <taxon>Cymopoleiavirus swam2</taxon>
    </lineage>
</organism>
<gene>
    <name evidence="7" type="ORF">P29B0810_039</name>
</gene>
<dbReference type="PROSITE" id="PS00092">
    <property type="entry name" value="N6_MTASE"/>
    <property type="match status" value="1"/>
</dbReference>
<dbReference type="PANTHER" id="PTHR30481:SF3">
    <property type="entry name" value="DNA ADENINE METHYLASE"/>
    <property type="match status" value="1"/>
</dbReference>
<evidence type="ECO:0000256" key="6">
    <source>
        <dbReference type="ARBA" id="ARBA00047942"/>
    </source>
</evidence>
<dbReference type="InterPro" id="IPR012263">
    <property type="entry name" value="M_m6A_EcoRV"/>
</dbReference>
<dbReference type="GO" id="GO:0006298">
    <property type="term" value="P:mismatch repair"/>
    <property type="evidence" value="ECO:0007669"/>
    <property type="project" value="TreeGrafter"/>
</dbReference>
<dbReference type="InterPro" id="IPR029063">
    <property type="entry name" value="SAM-dependent_MTases_sf"/>
</dbReference>
<dbReference type="GO" id="GO:1904047">
    <property type="term" value="F:S-adenosyl-L-methionine binding"/>
    <property type="evidence" value="ECO:0007669"/>
    <property type="project" value="TreeGrafter"/>
</dbReference>